<dbReference type="AlphaFoldDB" id="A0A7W9BM15"/>
<accession>A0A7W9BM15</accession>
<dbReference type="Gene3D" id="3.30.10.10">
    <property type="entry name" value="Trypsin Inhibitor V, subunit A"/>
    <property type="match status" value="1"/>
</dbReference>
<dbReference type="PROSITE" id="PS51257">
    <property type="entry name" value="PROKAR_LIPOPROTEIN"/>
    <property type="match status" value="1"/>
</dbReference>
<keyword evidence="1" id="KW-0732">Signal</keyword>
<feature type="chain" id="PRO_5031066931" description="Peptidase inhibitor I78" evidence="1">
    <location>
        <begin position="26"/>
        <end position="97"/>
    </location>
</feature>
<dbReference type="EMBL" id="JACIJM010000007">
    <property type="protein sequence ID" value="MBB5722961.1"/>
    <property type="molecule type" value="Genomic_DNA"/>
</dbReference>
<name>A0A7W9BM15_9RHOB</name>
<feature type="signal peptide" evidence="1">
    <location>
        <begin position="1"/>
        <end position="25"/>
    </location>
</feature>
<organism evidence="2 3">
    <name type="scientific">Yoonia ponticola</name>
    <dbReference type="NCBI Taxonomy" id="1524255"/>
    <lineage>
        <taxon>Bacteria</taxon>
        <taxon>Pseudomonadati</taxon>
        <taxon>Pseudomonadota</taxon>
        <taxon>Alphaproteobacteria</taxon>
        <taxon>Rhodobacterales</taxon>
        <taxon>Paracoccaceae</taxon>
        <taxon>Yoonia</taxon>
    </lineage>
</organism>
<evidence type="ECO:0000313" key="2">
    <source>
        <dbReference type="EMBL" id="MBB5722961.1"/>
    </source>
</evidence>
<evidence type="ECO:0000256" key="1">
    <source>
        <dbReference type="SAM" id="SignalP"/>
    </source>
</evidence>
<sequence length="97" mass="10144">MRIGASILCLCALAACSTRPPAALAPVDPVPAPAADTCGAAPYGYLVGQDATSLERVLILRQVRVTRPNTPTADALRPVRINFNIGADERIRSITCG</sequence>
<reference evidence="2 3" key="1">
    <citation type="submission" date="2020-08" db="EMBL/GenBank/DDBJ databases">
        <title>Genomic Encyclopedia of Type Strains, Phase IV (KMG-IV): sequencing the most valuable type-strain genomes for metagenomic binning, comparative biology and taxonomic classification.</title>
        <authorList>
            <person name="Goeker M."/>
        </authorList>
    </citation>
    <scope>NUCLEOTIDE SEQUENCE [LARGE SCALE GENOMIC DNA]</scope>
    <source>
        <strain evidence="2 3">DSM 101064</strain>
    </source>
</reference>
<comment type="caution">
    <text evidence="2">The sequence shown here is derived from an EMBL/GenBank/DDBJ whole genome shotgun (WGS) entry which is preliminary data.</text>
</comment>
<evidence type="ECO:0008006" key="4">
    <source>
        <dbReference type="Google" id="ProtNLM"/>
    </source>
</evidence>
<evidence type="ECO:0000313" key="3">
    <source>
        <dbReference type="Proteomes" id="UP000535415"/>
    </source>
</evidence>
<keyword evidence="3" id="KW-1185">Reference proteome</keyword>
<protein>
    <recommendedName>
        <fullName evidence="4">Peptidase inhibitor I78</fullName>
    </recommendedName>
</protein>
<proteinExistence type="predicted"/>
<dbReference type="Proteomes" id="UP000535415">
    <property type="component" value="Unassembled WGS sequence"/>
</dbReference>
<gene>
    <name evidence="2" type="ORF">FHS72_002597</name>
</gene>
<dbReference type="RefSeq" id="WP_183529722.1">
    <property type="nucleotide sequence ID" value="NZ_JACIJM010000007.1"/>
</dbReference>